<dbReference type="InterPro" id="IPR001138">
    <property type="entry name" value="Zn2Cys6_DnaBD"/>
</dbReference>
<accession>A0AAV5S1Z7</accession>
<keyword evidence="5" id="KW-0539">Nucleus</keyword>
<dbReference type="GO" id="GO:0008270">
    <property type="term" value="F:zinc ion binding"/>
    <property type="evidence" value="ECO:0007669"/>
    <property type="project" value="InterPro"/>
</dbReference>
<dbReference type="CDD" id="cd12148">
    <property type="entry name" value="fungal_TF_MHR"/>
    <property type="match status" value="1"/>
</dbReference>
<comment type="caution">
    <text evidence="8">The sequence shown here is derived from an EMBL/GenBank/DDBJ whole genome shotgun (WGS) entry which is preliminary data.</text>
</comment>
<sequence>MSDISRPASNERKTKANARHRVNKACVVCRRRKIKCNGVEPCTNCETSGLICSFELKPHRASVYKQEEEIRKELRTMASYRKGLDNLTYMGREELATLVSQMETTLKTYRDQLRLTVSPDAIANYSNTSSIETALVEVSPIIFNQYEQGLFREPSDNYKRLPLSIYFGMYSVLTLFSNNGFGWLFKKMFRTSLDQEETKKTFYLYLKFFDLSSLWFQLNTTQIGAPLEYCKKHYKPAFQNAGSTMDLVVDMMNDISAVIEDNDIRFSGLSLENPSRIITQLVRLVRKHSAYYKQKSGLVTPLDVKQLYMTEEYIHLIFMEFFQKATCTSFFEDRYVEDILDYLDCVFWKEEYVTINGIVSTIVSRAVNIGMNRWEYYIGMSEEQADKARQVWWRCFWWDKWASTLAGKSSLLQNDSINCLLPRRWMEVGIDESMSLDILIKSLDYEAAYSSGVLYEASYYILAKLIDFNNVSIIYNKRFTDFRIFSSNFNDIDTVVDELLDITSNILSLFDLFRSKMAPYFDKIDKTGPELDFFVIFHFCHNEVLSSIENLIIRILSHNNIKEESKLRNRLDELGRSIFEVSRVAIEKLIVNNSLFESIRLMKLSSISIIRIVTFAVDHPDEGMLSSAILLCKFMGRFAFENQHEIYDLDNRYVFDLQPTVTLIFSFILVRIFLQTLINVKIVTQEELLGYMTDSESLDMCKLLLDISSWCFAPLLQDIEMSPMHREVLKSINEMTGCQFFANFKRPVNQGNDGRQFVSLHTPTEDLVSLVNLDEFLALDIFPHVYEAVWQNFNTPSPDL</sequence>
<dbReference type="PROSITE" id="PS50048">
    <property type="entry name" value="ZN2_CY6_FUNGAL_2"/>
    <property type="match status" value="1"/>
</dbReference>
<keyword evidence="3" id="KW-0862">Zinc</keyword>
<keyword evidence="9" id="KW-1185">Reference proteome</keyword>
<dbReference type="GO" id="GO:0006351">
    <property type="term" value="P:DNA-templated transcription"/>
    <property type="evidence" value="ECO:0007669"/>
    <property type="project" value="InterPro"/>
</dbReference>
<dbReference type="Pfam" id="PF00172">
    <property type="entry name" value="Zn_clus"/>
    <property type="match status" value="1"/>
</dbReference>
<dbReference type="GO" id="GO:0003677">
    <property type="term" value="F:DNA binding"/>
    <property type="evidence" value="ECO:0007669"/>
    <property type="project" value="UniProtKB-KW"/>
</dbReference>
<dbReference type="EMBL" id="BTGD01000013">
    <property type="protein sequence ID" value="GMM57680.1"/>
    <property type="molecule type" value="Genomic_DNA"/>
</dbReference>
<dbReference type="Pfam" id="PF04082">
    <property type="entry name" value="Fungal_trans"/>
    <property type="match status" value="1"/>
</dbReference>
<dbReference type="InterPro" id="IPR050987">
    <property type="entry name" value="AtrR-like"/>
</dbReference>
<dbReference type="Proteomes" id="UP001377567">
    <property type="component" value="Unassembled WGS sequence"/>
</dbReference>
<evidence type="ECO:0000256" key="2">
    <source>
        <dbReference type="ARBA" id="ARBA00022723"/>
    </source>
</evidence>
<dbReference type="PANTHER" id="PTHR46910">
    <property type="entry name" value="TRANSCRIPTION FACTOR PDR1"/>
    <property type="match status" value="1"/>
</dbReference>
<evidence type="ECO:0000256" key="3">
    <source>
        <dbReference type="ARBA" id="ARBA00022833"/>
    </source>
</evidence>
<evidence type="ECO:0000256" key="5">
    <source>
        <dbReference type="ARBA" id="ARBA00023242"/>
    </source>
</evidence>
<evidence type="ECO:0000256" key="1">
    <source>
        <dbReference type="ARBA" id="ARBA00004123"/>
    </source>
</evidence>
<dbReference type="GO" id="GO:0045944">
    <property type="term" value="P:positive regulation of transcription by RNA polymerase II"/>
    <property type="evidence" value="ECO:0007669"/>
    <property type="project" value="UniProtKB-ARBA"/>
</dbReference>
<evidence type="ECO:0000256" key="6">
    <source>
        <dbReference type="SAM" id="Phobius"/>
    </source>
</evidence>
<dbReference type="PANTHER" id="PTHR46910:SF3">
    <property type="entry name" value="HALOTOLERANCE PROTEIN 9-RELATED"/>
    <property type="match status" value="1"/>
</dbReference>
<feature type="transmembrane region" description="Helical" evidence="6">
    <location>
        <begin position="163"/>
        <end position="185"/>
    </location>
</feature>
<keyword evidence="4" id="KW-0238">DNA-binding</keyword>
<feature type="domain" description="Zn(2)-C6 fungal-type" evidence="7">
    <location>
        <begin position="25"/>
        <end position="54"/>
    </location>
</feature>
<dbReference type="Gene3D" id="4.10.240.10">
    <property type="entry name" value="Zn(2)-C6 fungal-type DNA-binding domain"/>
    <property type="match status" value="1"/>
</dbReference>
<name>A0AAV5S1Z7_MAUHU</name>
<dbReference type="SUPFAM" id="SSF57701">
    <property type="entry name" value="Zn2/Cys6 DNA-binding domain"/>
    <property type="match status" value="1"/>
</dbReference>
<dbReference type="AlphaFoldDB" id="A0AAV5S1Z7"/>
<evidence type="ECO:0000313" key="8">
    <source>
        <dbReference type="EMBL" id="GMM57680.1"/>
    </source>
</evidence>
<comment type="subcellular location">
    <subcellularLocation>
        <location evidence="1">Nucleus</location>
    </subcellularLocation>
</comment>
<keyword evidence="6" id="KW-0472">Membrane</keyword>
<gene>
    <name evidence="8" type="ORF">DAKH74_042960</name>
</gene>
<reference evidence="8 9" key="1">
    <citation type="journal article" date="2023" name="Elife">
        <title>Identification of key yeast species and microbe-microbe interactions impacting larval growth of Drosophila in the wild.</title>
        <authorList>
            <person name="Mure A."/>
            <person name="Sugiura Y."/>
            <person name="Maeda R."/>
            <person name="Honda K."/>
            <person name="Sakurai N."/>
            <person name="Takahashi Y."/>
            <person name="Watada M."/>
            <person name="Katoh T."/>
            <person name="Gotoh A."/>
            <person name="Gotoh Y."/>
            <person name="Taniguchi I."/>
            <person name="Nakamura K."/>
            <person name="Hayashi T."/>
            <person name="Katayama T."/>
            <person name="Uemura T."/>
            <person name="Hattori Y."/>
        </authorList>
    </citation>
    <scope>NUCLEOTIDE SEQUENCE [LARGE SCALE GENOMIC DNA]</scope>
    <source>
        <strain evidence="8 9">KH-74</strain>
    </source>
</reference>
<evidence type="ECO:0000256" key="4">
    <source>
        <dbReference type="ARBA" id="ARBA00023125"/>
    </source>
</evidence>
<keyword evidence="2" id="KW-0479">Metal-binding</keyword>
<evidence type="ECO:0000259" key="7">
    <source>
        <dbReference type="PROSITE" id="PS50048"/>
    </source>
</evidence>
<dbReference type="PROSITE" id="PS00463">
    <property type="entry name" value="ZN2_CY6_FUNGAL_1"/>
    <property type="match status" value="1"/>
</dbReference>
<dbReference type="InterPro" id="IPR007219">
    <property type="entry name" value="XnlR_reg_dom"/>
</dbReference>
<protein>
    <submittedName>
        <fullName evidence="8">Tog1 protein</fullName>
    </submittedName>
</protein>
<evidence type="ECO:0000313" key="9">
    <source>
        <dbReference type="Proteomes" id="UP001377567"/>
    </source>
</evidence>
<dbReference type="CDD" id="cd00067">
    <property type="entry name" value="GAL4"/>
    <property type="match status" value="1"/>
</dbReference>
<dbReference type="InterPro" id="IPR036864">
    <property type="entry name" value="Zn2-C6_fun-type_DNA-bd_sf"/>
</dbReference>
<organism evidence="8 9">
    <name type="scientific">Maudiozyma humilis</name>
    <name type="common">Sour dough yeast</name>
    <name type="synonym">Kazachstania humilis</name>
    <dbReference type="NCBI Taxonomy" id="51915"/>
    <lineage>
        <taxon>Eukaryota</taxon>
        <taxon>Fungi</taxon>
        <taxon>Dikarya</taxon>
        <taxon>Ascomycota</taxon>
        <taxon>Saccharomycotina</taxon>
        <taxon>Saccharomycetes</taxon>
        <taxon>Saccharomycetales</taxon>
        <taxon>Saccharomycetaceae</taxon>
        <taxon>Maudiozyma</taxon>
    </lineage>
</organism>
<dbReference type="GO" id="GO:0005634">
    <property type="term" value="C:nucleus"/>
    <property type="evidence" value="ECO:0007669"/>
    <property type="project" value="UniProtKB-SubCell"/>
</dbReference>
<keyword evidence="6" id="KW-1133">Transmembrane helix</keyword>
<dbReference type="GO" id="GO:0000981">
    <property type="term" value="F:DNA-binding transcription factor activity, RNA polymerase II-specific"/>
    <property type="evidence" value="ECO:0007669"/>
    <property type="project" value="InterPro"/>
</dbReference>
<proteinExistence type="predicted"/>
<keyword evidence="6" id="KW-0812">Transmembrane</keyword>
<dbReference type="SMART" id="SM00066">
    <property type="entry name" value="GAL4"/>
    <property type="match status" value="1"/>
</dbReference>